<evidence type="ECO:0000256" key="6">
    <source>
        <dbReference type="ARBA" id="ARBA00023160"/>
    </source>
</evidence>
<protein>
    <recommendedName>
        <fullName evidence="2 8">Biotin carboxyl carrier protein of acetyl-CoA carboxylase</fullName>
    </recommendedName>
</protein>
<evidence type="ECO:0000256" key="4">
    <source>
        <dbReference type="ARBA" id="ARBA00022832"/>
    </source>
</evidence>
<proteinExistence type="predicted"/>
<dbReference type="Proteomes" id="UP001597231">
    <property type="component" value="Unassembled WGS sequence"/>
</dbReference>
<dbReference type="InterPro" id="IPR011053">
    <property type="entry name" value="Single_hybrid_motif"/>
</dbReference>
<comment type="pathway">
    <text evidence="1 8">Lipid metabolism; fatty acid biosynthesis.</text>
</comment>
<dbReference type="PANTHER" id="PTHR45266">
    <property type="entry name" value="OXALOACETATE DECARBOXYLASE ALPHA CHAIN"/>
    <property type="match status" value="1"/>
</dbReference>
<dbReference type="RefSeq" id="WP_381481687.1">
    <property type="nucleotide sequence ID" value="NZ_JBHTLT010000117.1"/>
</dbReference>
<dbReference type="Pfam" id="PF00364">
    <property type="entry name" value="Biotin_lipoyl"/>
    <property type="match status" value="1"/>
</dbReference>
<gene>
    <name evidence="10" type="ORF">ACFQ38_14125</name>
</gene>
<dbReference type="InterPro" id="IPR001249">
    <property type="entry name" value="AcCoA_biotinCC"/>
</dbReference>
<dbReference type="PROSITE" id="PS50968">
    <property type="entry name" value="BIOTINYL_LIPOYL"/>
    <property type="match status" value="1"/>
</dbReference>
<keyword evidence="7 8" id="KW-0092">Biotin</keyword>
<dbReference type="EMBL" id="JBHTLT010000117">
    <property type="protein sequence ID" value="MFD1206232.1"/>
    <property type="molecule type" value="Genomic_DNA"/>
</dbReference>
<feature type="domain" description="Lipoyl-binding" evidence="9">
    <location>
        <begin position="76"/>
        <end position="152"/>
    </location>
</feature>
<dbReference type="InterPro" id="IPR001882">
    <property type="entry name" value="Biotin_BS"/>
</dbReference>
<reference evidence="11" key="1">
    <citation type="journal article" date="2019" name="Int. J. Syst. Evol. Microbiol.">
        <title>The Global Catalogue of Microorganisms (GCM) 10K type strain sequencing project: providing services to taxonomists for standard genome sequencing and annotation.</title>
        <authorList>
            <consortium name="The Broad Institute Genomics Platform"/>
            <consortium name="The Broad Institute Genome Sequencing Center for Infectious Disease"/>
            <person name="Wu L."/>
            <person name="Ma J."/>
        </authorList>
    </citation>
    <scope>NUCLEOTIDE SEQUENCE [LARGE SCALE GENOMIC DNA]</scope>
    <source>
        <strain evidence="11">CCUG 53915</strain>
    </source>
</reference>
<evidence type="ECO:0000313" key="10">
    <source>
        <dbReference type="EMBL" id="MFD1206232.1"/>
    </source>
</evidence>
<keyword evidence="5 8" id="KW-0443">Lipid metabolism</keyword>
<evidence type="ECO:0000256" key="5">
    <source>
        <dbReference type="ARBA" id="ARBA00023098"/>
    </source>
</evidence>
<comment type="function">
    <text evidence="8">This protein is a component of the acetyl coenzyme A carboxylase complex; first, biotin carboxylase catalyzes the carboxylation of the carrier protein and then the transcarboxylase transfers the carboxyl group to form malonyl-CoA.</text>
</comment>
<comment type="caution">
    <text evidence="10">The sequence shown here is derived from an EMBL/GenBank/DDBJ whole genome shotgun (WGS) entry which is preliminary data.</text>
</comment>
<dbReference type="CDD" id="cd06850">
    <property type="entry name" value="biotinyl_domain"/>
    <property type="match status" value="1"/>
</dbReference>
<keyword evidence="4 8" id="KW-0276">Fatty acid metabolism</keyword>
<evidence type="ECO:0000313" key="11">
    <source>
        <dbReference type="Proteomes" id="UP001597231"/>
    </source>
</evidence>
<dbReference type="Gene3D" id="2.40.50.100">
    <property type="match status" value="1"/>
</dbReference>
<evidence type="ECO:0000256" key="1">
    <source>
        <dbReference type="ARBA" id="ARBA00005194"/>
    </source>
</evidence>
<dbReference type="PANTHER" id="PTHR45266:SF3">
    <property type="entry name" value="OXALOACETATE DECARBOXYLASE ALPHA CHAIN"/>
    <property type="match status" value="1"/>
</dbReference>
<evidence type="ECO:0000256" key="3">
    <source>
        <dbReference type="ARBA" id="ARBA00022516"/>
    </source>
</evidence>
<dbReference type="SUPFAM" id="SSF51230">
    <property type="entry name" value="Single hybrid motif"/>
    <property type="match status" value="1"/>
</dbReference>
<keyword evidence="3 8" id="KW-0444">Lipid biosynthesis</keyword>
<dbReference type="InterPro" id="IPR050709">
    <property type="entry name" value="Biotin_Carboxyl_Carrier/Decarb"/>
</dbReference>
<dbReference type="PROSITE" id="PS00188">
    <property type="entry name" value="BIOTIN"/>
    <property type="match status" value="1"/>
</dbReference>
<dbReference type="InterPro" id="IPR000089">
    <property type="entry name" value="Biotin_lipoyl"/>
</dbReference>
<keyword evidence="11" id="KW-1185">Reference proteome</keyword>
<name>A0ABW3U3R4_9BACL</name>
<evidence type="ECO:0000256" key="2">
    <source>
        <dbReference type="ARBA" id="ARBA00017562"/>
    </source>
</evidence>
<organism evidence="10 11">
    <name type="scientific">Sporosarcina contaminans</name>
    <dbReference type="NCBI Taxonomy" id="633403"/>
    <lineage>
        <taxon>Bacteria</taxon>
        <taxon>Bacillati</taxon>
        <taxon>Bacillota</taxon>
        <taxon>Bacilli</taxon>
        <taxon>Bacillales</taxon>
        <taxon>Caryophanaceae</taxon>
        <taxon>Sporosarcina</taxon>
    </lineage>
</organism>
<keyword evidence="6 8" id="KW-0275">Fatty acid biosynthesis</keyword>
<dbReference type="PRINTS" id="PR01071">
    <property type="entry name" value="ACOABIOTINCC"/>
</dbReference>
<evidence type="ECO:0000256" key="7">
    <source>
        <dbReference type="ARBA" id="ARBA00023267"/>
    </source>
</evidence>
<evidence type="ECO:0000259" key="9">
    <source>
        <dbReference type="PROSITE" id="PS50968"/>
    </source>
</evidence>
<evidence type="ECO:0000256" key="8">
    <source>
        <dbReference type="RuleBase" id="RU364072"/>
    </source>
</evidence>
<sequence>MFTEEEIQAIQKIVTIIDNSSLRSGTFEKDGFVIQFNKDHGTYSYAPAAPKEEAVNPFNTDLVEPAAGAIVESDTDLECKAPFLGTLYLQSNDEEKSAIHIGQKVKKGEVLFLIEAMKLLNEVHAPADGEITEILCNHGDLVQFGDVVIRMKASDLND</sequence>
<accession>A0ABW3U3R4</accession>